<name>A0ACA9RU43_9GLOM</name>
<comment type="caution">
    <text evidence="1">The sequence shown here is derived from an EMBL/GenBank/DDBJ whole genome shotgun (WGS) entry which is preliminary data.</text>
</comment>
<evidence type="ECO:0000313" key="2">
    <source>
        <dbReference type="Proteomes" id="UP000789920"/>
    </source>
</evidence>
<keyword evidence="2" id="KW-1185">Reference proteome</keyword>
<feature type="non-terminal residue" evidence="1">
    <location>
        <position position="1"/>
    </location>
</feature>
<proteinExistence type="predicted"/>
<protein>
    <submittedName>
        <fullName evidence="1">23707_t:CDS:1</fullName>
    </submittedName>
</protein>
<sequence>VVLVMVSGTILQNYFIISLKFTKMELFPGHIASLIPVLRETTSIHSIDLTSYNSYIFAKERCSKTGPRSNVNHP</sequence>
<reference evidence="1" key="1">
    <citation type="submission" date="2021-06" db="EMBL/GenBank/DDBJ databases">
        <authorList>
            <person name="Kallberg Y."/>
            <person name="Tangrot J."/>
            <person name="Rosling A."/>
        </authorList>
    </citation>
    <scope>NUCLEOTIDE SEQUENCE</scope>
    <source>
        <strain evidence="1">MA461A</strain>
    </source>
</reference>
<evidence type="ECO:0000313" key="1">
    <source>
        <dbReference type="EMBL" id="CAG8809109.1"/>
    </source>
</evidence>
<accession>A0ACA9RU43</accession>
<gene>
    <name evidence="1" type="ORF">RPERSI_LOCUS22790</name>
</gene>
<dbReference type="Proteomes" id="UP000789920">
    <property type="component" value="Unassembled WGS sequence"/>
</dbReference>
<dbReference type="EMBL" id="CAJVQC010069709">
    <property type="protein sequence ID" value="CAG8809109.1"/>
    <property type="molecule type" value="Genomic_DNA"/>
</dbReference>
<organism evidence="1 2">
    <name type="scientific">Racocetra persica</name>
    <dbReference type="NCBI Taxonomy" id="160502"/>
    <lineage>
        <taxon>Eukaryota</taxon>
        <taxon>Fungi</taxon>
        <taxon>Fungi incertae sedis</taxon>
        <taxon>Mucoromycota</taxon>
        <taxon>Glomeromycotina</taxon>
        <taxon>Glomeromycetes</taxon>
        <taxon>Diversisporales</taxon>
        <taxon>Gigasporaceae</taxon>
        <taxon>Racocetra</taxon>
    </lineage>
</organism>